<evidence type="ECO:0000313" key="3">
    <source>
        <dbReference type="Proteomes" id="UP000772434"/>
    </source>
</evidence>
<evidence type="ECO:0000313" key="2">
    <source>
        <dbReference type="EMBL" id="KAF9066703.1"/>
    </source>
</evidence>
<evidence type="ECO:0000256" key="1">
    <source>
        <dbReference type="SAM" id="Phobius"/>
    </source>
</evidence>
<keyword evidence="1" id="KW-0812">Transmembrane</keyword>
<name>A0A9P5PNQ8_9AGAR</name>
<feature type="transmembrane region" description="Helical" evidence="1">
    <location>
        <begin position="6"/>
        <end position="24"/>
    </location>
</feature>
<gene>
    <name evidence="2" type="ORF">BDP27DRAFT_1330186</name>
</gene>
<keyword evidence="1" id="KW-0472">Membrane</keyword>
<dbReference type="Proteomes" id="UP000772434">
    <property type="component" value="Unassembled WGS sequence"/>
</dbReference>
<dbReference type="EMBL" id="JADNRY010000083">
    <property type="protein sequence ID" value="KAF9066703.1"/>
    <property type="molecule type" value="Genomic_DNA"/>
</dbReference>
<organism evidence="2 3">
    <name type="scientific">Rhodocollybia butyracea</name>
    <dbReference type="NCBI Taxonomy" id="206335"/>
    <lineage>
        <taxon>Eukaryota</taxon>
        <taxon>Fungi</taxon>
        <taxon>Dikarya</taxon>
        <taxon>Basidiomycota</taxon>
        <taxon>Agaricomycotina</taxon>
        <taxon>Agaricomycetes</taxon>
        <taxon>Agaricomycetidae</taxon>
        <taxon>Agaricales</taxon>
        <taxon>Marasmiineae</taxon>
        <taxon>Omphalotaceae</taxon>
        <taxon>Rhodocollybia</taxon>
    </lineage>
</organism>
<proteinExistence type="predicted"/>
<accession>A0A9P5PNQ8</accession>
<keyword evidence="1" id="KW-1133">Transmembrane helix</keyword>
<feature type="non-terminal residue" evidence="2">
    <location>
        <position position="58"/>
    </location>
</feature>
<protein>
    <submittedName>
        <fullName evidence="2">Uncharacterized protein</fullName>
    </submittedName>
</protein>
<feature type="transmembrane region" description="Helical" evidence="1">
    <location>
        <begin position="31"/>
        <end position="53"/>
    </location>
</feature>
<sequence length="58" mass="6715">MYDYASFSFLVYISCFSNFYRFAWQSRDKPGCFLFLSYSIGSHRSTVVAFLLFTPAAS</sequence>
<dbReference type="AlphaFoldDB" id="A0A9P5PNQ8"/>
<reference evidence="2" key="1">
    <citation type="submission" date="2020-11" db="EMBL/GenBank/DDBJ databases">
        <authorList>
            <consortium name="DOE Joint Genome Institute"/>
            <person name="Ahrendt S."/>
            <person name="Riley R."/>
            <person name="Andreopoulos W."/>
            <person name="Labutti K."/>
            <person name="Pangilinan J."/>
            <person name="Ruiz-Duenas F.J."/>
            <person name="Barrasa J.M."/>
            <person name="Sanchez-Garcia M."/>
            <person name="Camarero S."/>
            <person name="Miyauchi S."/>
            <person name="Serrano A."/>
            <person name="Linde D."/>
            <person name="Babiker R."/>
            <person name="Drula E."/>
            <person name="Ayuso-Fernandez I."/>
            <person name="Pacheco R."/>
            <person name="Padilla G."/>
            <person name="Ferreira P."/>
            <person name="Barriuso J."/>
            <person name="Kellner H."/>
            <person name="Castanera R."/>
            <person name="Alfaro M."/>
            <person name="Ramirez L."/>
            <person name="Pisabarro A.G."/>
            <person name="Kuo A."/>
            <person name="Tritt A."/>
            <person name="Lipzen A."/>
            <person name="He G."/>
            <person name="Yan M."/>
            <person name="Ng V."/>
            <person name="Cullen D."/>
            <person name="Martin F."/>
            <person name="Rosso M.-N."/>
            <person name="Henrissat B."/>
            <person name="Hibbett D."/>
            <person name="Martinez A.T."/>
            <person name="Grigoriev I.V."/>
        </authorList>
    </citation>
    <scope>NUCLEOTIDE SEQUENCE</scope>
    <source>
        <strain evidence="2">AH 40177</strain>
    </source>
</reference>
<keyword evidence="3" id="KW-1185">Reference proteome</keyword>
<comment type="caution">
    <text evidence="2">The sequence shown here is derived from an EMBL/GenBank/DDBJ whole genome shotgun (WGS) entry which is preliminary data.</text>
</comment>